<dbReference type="EMBL" id="FNDK01000039">
    <property type="protein sequence ID" value="SDI36561.1"/>
    <property type="molecule type" value="Genomic_DNA"/>
</dbReference>
<keyword evidence="1" id="KW-1133">Transmembrane helix</keyword>
<dbReference type="InterPro" id="IPR016942">
    <property type="entry name" value="UCP030042"/>
</dbReference>
<feature type="transmembrane region" description="Helical" evidence="1">
    <location>
        <begin position="73"/>
        <end position="93"/>
    </location>
</feature>
<sequence>MGVPKPLVQCNQSFIAGTVLTALVWHEIFLAVPLFVGLYSLITKQNPVMAVGKRFLSKPADQYIQEDKEQQRFNQWIAVICLGLSLTCFYLGWHAAGYVFSVMVLLAAGVALMGFCIGCTIRYRYMMWKYKKENA</sequence>
<organism evidence="3 4">
    <name type="scientific">Alteribacillus persepolensis</name>
    <dbReference type="NCBI Taxonomy" id="568899"/>
    <lineage>
        <taxon>Bacteria</taxon>
        <taxon>Bacillati</taxon>
        <taxon>Bacillota</taxon>
        <taxon>Bacilli</taxon>
        <taxon>Bacillales</taxon>
        <taxon>Bacillaceae</taxon>
        <taxon>Alteribacillus</taxon>
    </lineage>
</organism>
<dbReference type="Pfam" id="PF14340">
    <property type="entry name" value="DUF4395"/>
    <property type="match status" value="1"/>
</dbReference>
<dbReference type="InterPro" id="IPR025508">
    <property type="entry name" value="DUF4395"/>
</dbReference>
<feature type="transmembrane region" description="Helical" evidence="1">
    <location>
        <begin position="99"/>
        <end position="123"/>
    </location>
</feature>
<keyword evidence="1" id="KW-0812">Transmembrane</keyword>
<evidence type="ECO:0000259" key="2">
    <source>
        <dbReference type="Pfam" id="PF14340"/>
    </source>
</evidence>
<keyword evidence="1" id="KW-0472">Membrane</keyword>
<dbReference type="PIRSF" id="PIRSF030042">
    <property type="entry name" value="UCP030042"/>
    <property type="match status" value="1"/>
</dbReference>
<evidence type="ECO:0000256" key="1">
    <source>
        <dbReference type="SAM" id="Phobius"/>
    </source>
</evidence>
<accession>A0A1G8JZE5</accession>
<reference evidence="3 4" key="1">
    <citation type="submission" date="2016-10" db="EMBL/GenBank/DDBJ databases">
        <authorList>
            <person name="de Groot N.N."/>
        </authorList>
    </citation>
    <scope>NUCLEOTIDE SEQUENCE [LARGE SCALE GENOMIC DNA]</scope>
    <source>
        <strain evidence="3 4">DSM 21632</strain>
    </source>
</reference>
<dbReference type="RefSeq" id="WP_091276765.1">
    <property type="nucleotide sequence ID" value="NZ_FNDK01000039.1"/>
</dbReference>
<gene>
    <name evidence="3" type="ORF">SAMN05192534_13910</name>
</gene>
<dbReference type="STRING" id="568899.SAMN05192534_13910"/>
<evidence type="ECO:0000313" key="3">
    <source>
        <dbReference type="EMBL" id="SDI36561.1"/>
    </source>
</evidence>
<dbReference type="AlphaFoldDB" id="A0A1G8JZE5"/>
<keyword evidence="4" id="KW-1185">Reference proteome</keyword>
<feature type="transmembrane region" description="Helical" evidence="1">
    <location>
        <begin position="14"/>
        <end position="39"/>
    </location>
</feature>
<feature type="domain" description="DUF4395" evidence="2">
    <location>
        <begin position="3"/>
        <end position="126"/>
    </location>
</feature>
<name>A0A1G8JZE5_9BACI</name>
<dbReference type="OrthoDB" id="2376580at2"/>
<proteinExistence type="predicted"/>
<dbReference type="Proteomes" id="UP000199163">
    <property type="component" value="Unassembled WGS sequence"/>
</dbReference>
<protein>
    <recommendedName>
        <fullName evidence="2">DUF4395 domain-containing protein</fullName>
    </recommendedName>
</protein>
<evidence type="ECO:0000313" key="4">
    <source>
        <dbReference type="Proteomes" id="UP000199163"/>
    </source>
</evidence>